<feature type="compositionally biased region" description="Basic and acidic residues" evidence="2">
    <location>
        <begin position="19"/>
        <end position="28"/>
    </location>
</feature>
<feature type="compositionally biased region" description="Acidic residues" evidence="2">
    <location>
        <begin position="1207"/>
        <end position="1221"/>
    </location>
</feature>
<evidence type="ECO:0000313" key="4">
    <source>
        <dbReference type="Proteomes" id="UP000254866"/>
    </source>
</evidence>
<feature type="compositionally biased region" description="Basic and acidic residues" evidence="2">
    <location>
        <begin position="1361"/>
        <end position="1371"/>
    </location>
</feature>
<feature type="coiled-coil region" evidence="1">
    <location>
        <begin position="655"/>
        <end position="682"/>
    </location>
</feature>
<proteinExistence type="predicted"/>
<feature type="compositionally biased region" description="Acidic residues" evidence="2">
    <location>
        <begin position="1307"/>
        <end position="1323"/>
    </location>
</feature>
<sequence length="1498" mass="157399">MAPNSRSNSRPPLTSRIRASFEGKRIKPEVTSPVHTNGNGYYPPLDPEALQTAVDQAINGETFQLAIAANLARLIKPSIRDALDTLQPVVEAVYSHEVLLRKTNRSVEDILIRLDTGEKLGRGGAETPTPTSPGTPTSPRRRNSSESSNPQDIEQFKQSLEKNNKRTVATLAELSSAVNANNKKINEVVTSISDIQATLVPTRASVDSLQAFVDQSPTTTAVLQAQLDQLKEDIGLVIDTIGSNLGQNVKDINQKVGEHASLFASHAAQLDAISTDLVALKGQPGVLETIQAISGDLETIKGKVEDSIISNHESFGALESQVGTVLNAVETHSGTLTEIKDANAHPEILAAVQKSNDSHASHSTLLSEIKDRSLSSDSERALPVSGSDPEFTTLLQALKEDLLVIKENVESGLSSNSDSLTGISSKLDNVFTTVEEHKSANQSADILTAVQKSNDSHTSHAEALEGIKSLGAAAPTADYNGNFAALEAQLASLQTSLQSHAGTLDDIKTANISTSREIAPVSEDNSTASLQAEIATIVNTLQSHTAVLAEIKEDVSAEILSTLHDIAQSQASSGSLLTEIKEADVSAEILTALHSSNDSHTTHTAALEQLHAAVQASNDSHAAHGTAFDELKSTRSIDSAVPAETSSPNALEANISALAATLEETKATLAEIKQAANASNESHVAHTASLEELKSARSVEESPSQNVNLDALESQIGTIAATLDEHKTTLSAIHEAAKASNESHAAHTAVLVEIKEAAGSLTESHALHHTALGEIKDATTASNESHAAHTATLAEIKSTPQPETSTRDDPASADVPALEAHFNTIISSLEAQNSTLSDIKEATTNPELLAATKETHGLVTLNHELLTSHTPLLESIQAGISHEDISSNISELKSIVEQSKAGVDDHSTLVKDLHTDTKNSHSELTLAIGALALGGAAGAGAAALTSQSDDSSSSEILSEVKAVRALVETSSASIDTTKETVTSIASQIDINHTTVTTTISTLSDELKAEIDATGTQVADSVTGLSGIIQAIDVDTLNGAVQECNKDVKEITVSIEALGSQVQTTGDKVDELAAGVHLNEKGLGQLKEHTVILNSAEPISEGAWLRSTAAPEVAEIERSGFEESDEDDAYRHNLSPVAEEQTPQREDTPVLEDSEVEEPAVEEVAVEEPAAEEPAVEEPTVEEPAVEDVAAIEEDSVLAEPAEKETAEEIAAEEPPVEEPVAEEAAAKELATEEPATVESVAEDPTAEEPISKEPAAEESVAKEEAAAEEPVLESSDVAEEPATEDVAVVKEQAVDEAEEPVTMADNGEAEEPIATEELAPEEEAIAKEPVVEEAATVEEPATEAHEESAHADAPVEDEAEEPLRLPKHEATTEDPAADDDPASEQPATKAPAVEEEESPLADPEPAAEKPSDLEELPTPATQPSAEALEADNTGDGEETESASTSAIASPSSPAFPPTPGSSGGKKGKKGKKEKKEKKEKKGKKEKVQFVMDGDEPEE</sequence>
<dbReference type="EMBL" id="NPIC01000005">
    <property type="protein sequence ID" value="RDL35704.1"/>
    <property type="molecule type" value="Genomic_DNA"/>
</dbReference>
<dbReference type="OrthoDB" id="3563205at2759"/>
<feature type="compositionally biased region" description="Acidic residues" evidence="2">
    <location>
        <begin position="1148"/>
        <end position="1196"/>
    </location>
</feature>
<feature type="compositionally biased region" description="Low complexity" evidence="2">
    <location>
        <begin position="1441"/>
        <end position="1452"/>
    </location>
</feature>
<feature type="compositionally biased region" description="Acidic residues" evidence="2">
    <location>
        <begin position="1428"/>
        <end position="1440"/>
    </location>
</feature>
<dbReference type="GeneID" id="43599165"/>
<dbReference type="Proteomes" id="UP000254866">
    <property type="component" value="Unassembled WGS sequence"/>
</dbReference>
<dbReference type="RefSeq" id="XP_031868360.1">
    <property type="nucleotide sequence ID" value="XM_032014939.1"/>
</dbReference>
<feature type="region of interest" description="Disordered" evidence="2">
    <location>
        <begin position="1"/>
        <end position="43"/>
    </location>
</feature>
<feature type="compositionally biased region" description="Basic and acidic residues" evidence="2">
    <location>
        <begin position="368"/>
        <end position="380"/>
    </location>
</feature>
<feature type="compositionally biased region" description="Acidic residues" evidence="2">
    <location>
        <begin position="1266"/>
        <end position="1283"/>
    </location>
</feature>
<organism evidence="3 4">
    <name type="scientific">Venustampulla echinocandica</name>
    <dbReference type="NCBI Taxonomy" id="2656787"/>
    <lineage>
        <taxon>Eukaryota</taxon>
        <taxon>Fungi</taxon>
        <taxon>Dikarya</taxon>
        <taxon>Ascomycota</taxon>
        <taxon>Pezizomycotina</taxon>
        <taxon>Leotiomycetes</taxon>
        <taxon>Helotiales</taxon>
        <taxon>Pleuroascaceae</taxon>
        <taxon>Venustampulla</taxon>
    </lineage>
</organism>
<comment type="caution">
    <text evidence="3">The sequence shown here is derived from an EMBL/GenBank/DDBJ whole genome shotgun (WGS) entry which is preliminary data.</text>
</comment>
<accession>A0A370TJK1</accession>
<evidence type="ECO:0000256" key="1">
    <source>
        <dbReference type="SAM" id="Coils"/>
    </source>
</evidence>
<evidence type="ECO:0000313" key="3">
    <source>
        <dbReference type="EMBL" id="RDL35704.1"/>
    </source>
</evidence>
<feature type="region of interest" description="Disordered" evidence="2">
    <location>
        <begin position="779"/>
        <end position="812"/>
    </location>
</feature>
<gene>
    <name evidence="3" type="ORF">BP5553_06316</name>
</gene>
<name>A0A370TJK1_9HELO</name>
<evidence type="ECO:0000256" key="2">
    <source>
        <dbReference type="SAM" id="MobiDB-lite"/>
    </source>
</evidence>
<feature type="region of interest" description="Disordered" evidence="2">
    <location>
        <begin position="354"/>
        <end position="386"/>
    </location>
</feature>
<feature type="compositionally biased region" description="Basic residues" evidence="2">
    <location>
        <begin position="1465"/>
        <end position="1484"/>
    </location>
</feature>
<feature type="compositionally biased region" description="Polar residues" evidence="2">
    <location>
        <begin position="1"/>
        <end position="12"/>
    </location>
</feature>
<feature type="compositionally biased region" description="Basic and acidic residues" evidence="2">
    <location>
        <begin position="1249"/>
        <end position="1265"/>
    </location>
</feature>
<protein>
    <submittedName>
        <fullName evidence="3">Uncharacterized protein</fullName>
    </submittedName>
</protein>
<feature type="region of interest" description="Disordered" evidence="2">
    <location>
        <begin position="118"/>
        <end position="152"/>
    </location>
</feature>
<dbReference type="STRING" id="2656787.A0A370TJK1"/>
<reference evidence="3 4" key="1">
    <citation type="journal article" date="2018" name="IMA Fungus">
        <title>IMA Genome-F 9: Draft genome sequence of Annulohypoxylon stygium, Aspergillus mulundensis, Berkeleyomyces basicola (syn. Thielaviopsis basicola), Ceratocystis smalleyi, two Cercospora beticola strains, Coleophoma cylindrospora, Fusarium fracticaudum, Phialophora cf. hyalina, and Morchella septimelata.</title>
        <authorList>
            <person name="Wingfield B.D."/>
            <person name="Bills G.F."/>
            <person name="Dong Y."/>
            <person name="Huang W."/>
            <person name="Nel W.J."/>
            <person name="Swalarsk-Parry B.S."/>
            <person name="Vaghefi N."/>
            <person name="Wilken P.M."/>
            <person name="An Z."/>
            <person name="de Beer Z.W."/>
            <person name="De Vos L."/>
            <person name="Chen L."/>
            <person name="Duong T.A."/>
            <person name="Gao Y."/>
            <person name="Hammerbacher A."/>
            <person name="Kikkert J.R."/>
            <person name="Li Y."/>
            <person name="Li H."/>
            <person name="Li K."/>
            <person name="Li Q."/>
            <person name="Liu X."/>
            <person name="Ma X."/>
            <person name="Naidoo K."/>
            <person name="Pethybridge S.J."/>
            <person name="Sun J."/>
            <person name="Steenkamp E.T."/>
            <person name="van der Nest M.A."/>
            <person name="van Wyk S."/>
            <person name="Wingfield M.J."/>
            <person name="Xiong C."/>
            <person name="Yue Q."/>
            <person name="Zhang X."/>
        </authorList>
    </citation>
    <scope>NUCLEOTIDE SEQUENCE [LARGE SCALE GENOMIC DNA]</scope>
    <source>
        <strain evidence="3 4">BP 5553</strain>
    </source>
</reference>
<feature type="region of interest" description="Disordered" evidence="2">
    <location>
        <begin position="1133"/>
        <end position="1498"/>
    </location>
</feature>
<keyword evidence="4" id="KW-1185">Reference proteome</keyword>
<feature type="compositionally biased region" description="Low complexity" evidence="2">
    <location>
        <begin position="126"/>
        <end position="138"/>
    </location>
</feature>
<keyword evidence="1" id="KW-0175">Coiled coil</keyword>